<gene>
    <name evidence="2" type="ORF">HanXRQr2_Chr05g0210621</name>
</gene>
<organism evidence="2 3">
    <name type="scientific">Helianthus annuus</name>
    <name type="common">Common sunflower</name>
    <dbReference type="NCBI Taxonomy" id="4232"/>
    <lineage>
        <taxon>Eukaryota</taxon>
        <taxon>Viridiplantae</taxon>
        <taxon>Streptophyta</taxon>
        <taxon>Embryophyta</taxon>
        <taxon>Tracheophyta</taxon>
        <taxon>Spermatophyta</taxon>
        <taxon>Magnoliopsida</taxon>
        <taxon>eudicotyledons</taxon>
        <taxon>Gunneridae</taxon>
        <taxon>Pentapetalae</taxon>
        <taxon>asterids</taxon>
        <taxon>campanulids</taxon>
        <taxon>Asterales</taxon>
        <taxon>Asteraceae</taxon>
        <taxon>Asteroideae</taxon>
        <taxon>Heliantheae alliance</taxon>
        <taxon>Heliantheae</taxon>
        <taxon>Helianthus</taxon>
    </lineage>
</organism>
<comment type="caution">
    <text evidence="2">The sequence shown here is derived from an EMBL/GenBank/DDBJ whole genome shotgun (WGS) entry which is preliminary data.</text>
</comment>
<dbReference type="EMBL" id="MNCJ02000320">
    <property type="protein sequence ID" value="KAF5805543.1"/>
    <property type="molecule type" value="Genomic_DNA"/>
</dbReference>
<name>A0A9K3IYN1_HELAN</name>
<dbReference type="AlphaFoldDB" id="A0A9K3IYN1"/>
<evidence type="ECO:0000313" key="3">
    <source>
        <dbReference type="Proteomes" id="UP000215914"/>
    </source>
</evidence>
<evidence type="ECO:0000313" key="2">
    <source>
        <dbReference type="EMBL" id="KAF5805543.1"/>
    </source>
</evidence>
<dbReference type="Gramene" id="mRNA:HanXRQr2_Chr05g0210621">
    <property type="protein sequence ID" value="CDS:HanXRQr2_Chr05g0210621.1"/>
    <property type="gene ID" value="HanXRQr2_Chr05g0210621"/>
</dbReference>
<feature type="compositionally biased region" description="Polar residues" evidence="1">
    <location>
        <begin position="26"/>
        <end position="37"/>
    </location>
</feature>
<feature type="region of interest" description="Disordered" evidence="1">
    <location>
        <begin position="12"/>
        <end position="43"/>
    </location>
</feature>
<keyword evidence="3" id="KW-1185">Reference proteome</keyword>
<reference evidence="2" key="1">
    <citation type="journal article" date="2017" name="Nature">
        <title>The sunflower genome provides insights into oil metabolism, flowering and Asterid evolution.</title>
        <authorList>
            <person name="Badouin H."/>
            <person name="Gouzy J."/>
            <person name="Grassa C.J."/>
            <person name="Murat F."/>
            <person name="Staton S.E."/>
            <person name="Cottret L."/>
            <person name="Lelandais-Briere C."/>
            <person name="Owens G.L."/>
            <person name="Carrere S."/>
            <person name="Mayjonade B."/>
            <person name="Legrand L."/>
            <person name="Gill N."/>
            <person name="Kane N.C."/>
            <person name="Bowers J.E."/>
            <person name="Hubner S."/>
            <person name="Bellec A."/>
            <person name="Berard A."/>
            <person name="Berges H."/>
            <person name="Blanchet N."/>
            <person name="Boniface M.C."/>
            <person name="Brunel D."/>
            <person name="Catrice O."/>
            <person name="Chaidir N."/>
            <person name="Claudel C."/>
            <person name="Donnadieu C."/>
            <person name="Faraut T."/>
            <person name="Fievet G."/>
            <person name="Helmstetter N."/>
            <person name="King M."/>
            <person name="Knapp S.J."/>
            <person name="Lai Z."/>
            <person name="Le Paslier M.C."/>
            <person name="Lippi Y."/>
            <person name="Lorenzon L."/>
            <person name="Mandel J.R."/>
            <person name="Marage G."/>
            <person name="Marchand G."/>
            <person name="Marquand E."/>
            <person name="Bret-Mestries E."/>
            <person name="Morien E."/>
            <person name="Nambeesan S."/>
            <person name="Nguyen T."/>
            <person name="Pegot-Espagnet P."/>
            <person name="Pouilly N."/>
            <person name="Raftis F."/>
            <person name="Sallet E."/>
            <person name="Schiex T."/>
            <person name="Thomas J."/>
            <person name="Vandecasteele C."/>
            <person name="Vares D."/>
            <person name="Vear F."/>
            <person name="Vautrin S."/>
            <person name="Crespi M."/>
            <person name="Mangin B."/>
            <person name="Burke J.M."/>
            <person name="Salse J."/>
            <person name="Munos S."/>
            <person name="Vincourt P."/>
            <person name="Rieseberg L.H."/>
            <person name="Langlade N.B."/>
        </authorList>
    </citation>
    <scope>NUCLEOTIDE SEQUENCE</scope>
    <source>
        <tissue evidence="2">Leaves</tissue>
    </source>
</reference>
<sequence length="73" mass="7945">MGSFVIITYKFSSSPDPPTVERETRQPTISQNPWNRNKSGDCERGRVMQQRATCETTVVPGFPVTAAAVNSGG</sequence>
<reference evidence="2" key="2">
    <citation type="submission" date="2020-06" db="EMBL/GenBank/DDBJ databases">
        <title>Helianthus annuus Genome sequencing and assembly Release 2.</title>
        <authorList>
            <person name="Gouzy J."/>
            <person name="Langlade N."/>
            <person name="Munos S."/>
        </authorList>
    </citation>
    <scope>NUCLEOTIDE SEQUENCE</scope>
    <source>
        <tissue evidence="2">Leaves</tissue>
    </source>
</reference>
<protein>
    <submittedName>
        <fullName evidence="2">Uncharacterized protein</fullName>
    </submittedName>
</protein>
<dbReference type="Proteomes" id="UP000215914">
    <property type="component" value="Unassembled WGS sequence"/>
</dbReference>
<proteinExistence type="predicted"/>
<evidence type="ECO:0000256" key="1">
    <source>
        <dbReference type="SAM" id="MobiDB-lite"/>
    </source>
</evidence>
<accession>A0A9K3IYN1</accession>